<organism evidence="1 2">
    <name type="scientific">Rhodococcus daqingensis</name>
    <dbReference type="NCBI Taxonomy" id="2479363"/>
    <lineage>
        <taxon>Bacteria</taxon>
        <taxon>Bacillati</taxon>
        <taxon>Actinomycetota</taxon>
        <taxon>Actinomycetes</taxon>
        <taxon>Mycobacteriales</taxon>
        <taxon>Nocardiaceae</taxon>
        <taxon>Rhodococcus</taxon>
    </lineage>
</organism>
<dbReference type="RefSeq" id="WP_378400902.1">
    <property type="nucleotide sequence ID" value="NZ_JBHTCS010000002.1"/>
</dbReference>
<protein>
    <submittedName>
        <fullName evidence="1">Nuclear transport factor 2 family protein</fullName>
    </submittedName>
</protein>
<gene>
    <name evidence="1" type="ORF">ACFQS9_01640</name>
</gene>
<dbReference type="InterPro" id="IPR032710">
    <property type="entry name" value="NTF2-like_dom_sf"/>
</dbReference>
<proteinExistence type="predicted"/>
<dbReference type="Proteomes" id="UP001596484">
    <property type="component" value="Unassembled WGS sequence"/>
</dbReference>
<reference evidence="2" key="1">
    <citation type="journal article" date="2019" name="Int. J. Syst. Evol. Microbiol.">
        <title>The Global Catalogue of Microorganisms (GCM) 10K type strain sequencing project: providing services to taxonomists for standard genome sequencing and annotation.</title>
        <authorList>
            <consortium name="The Broad Institute Genomics Platform"/>
            <consortium name="The Broad Institute Genome Sequencing Center for Infectious Disease"/>
            <person name="Wu L."/>
            <person name="Ma J."/>
        </authorList>
    </citation>
    <scope>NUCLEOTIDE SEQUENCE [LARGE SCALE GENOMIC DNA]</scope>
    <source>
        <strain evidence="2">ICMP 19430</strain>
    </source>
</reference>
<sequence length="184" mass="20823">MAVIDSNRTWELVEERLAVTTNERHRVVLSVVLEHMKAEAVPDLDRLMETLCPTPDYHFWNNGQDVGPKTTEGVRAYYAAFVESRSNILEYELDRLIVDDHCLVTEGYLKQIYPGSYAAQLGFPVDDESADYLIVFRQLLLWPVDENGKIEGEDSYASGPVSITKLSFDELPQAYIDLVHAPAS</sequence>
<comment type="caution">
    <text evidence="1">The sequence shown here is derived from an EMBL/GenBank/DDBJ whole genome shotgun (WGS) entry which is preliminary data.</text>
</comment>
<name>A0ABW2RSQ1_9NOCA</name>
<evidence type="ECO:0000313" key="2">
    <source>
        <dbReference type="Proteomes" id="UP001596484"/>
    </source>
</evidence>
<dbReference type="SUPFAM" id="SSF54427">
    <property type="entry name" value="NTF2-like"/>
    <property type="match status" value="1"/>
</dbReference>
<dbReference type="EMBL" id="JBHTCS010000002">
    <property type="protein sequence ID" value="MFC7446584.1"/>
    <property type="molecule type" value="Genomic_DNA"/>
</dbReference>
<accession>A0ABW2RSQ1</accession>
<keyword evidence="2" id="KW-1185">Reference proteome</keyword>
<evidence type="ECO:0000313" key="1">
    <source>
        <dbReference type="EMBL" id="MFC7446584.1"/>
    </source>
</evidence>